<dbReference type="InterPro" id="IPR002110">
    <property type="entry name" value="Ankyrin_rpt"/>
</dbReference>
<evidence type="ECO:0000256" key="10">
    <source>
        <dbReference type="PROSITE-ProRule" id="PRU00023"/>
    </source>
</evidence>
<evidence type="ECO:0000256" key="8">
    <source>
        <dbReference type="ARBA" id="ARBA00062703"/>
    </source>
</evidence>
<evidence type="ECO:0000256" key="3">
    <source>
        <dbReference type="ARBA" id="ARBA00022490"/>
    </source>
</evidence>
<evidence type="ECO:0000256" key="2">
    <source>
        <dbReference type="ARBA" id="ARBA00004496"/>
    </source>
</evidence>
<dbReference type="Gene3D" id="1.25.40.20">
    <property type="entry name" value="Ankyrin repeat-containing domain"/>
    <property type="match status" value="3"/>
</dbReference>
<accession>A0A9D3RHV5</accession>
<dbReference type="SMART" id="SM00248">
    <property type="entry name" value="ANK"/>
    <property type="match status" value="9"/>
</dbReference>
<evidence type="ECO:0000313" key="12">
    <source>
        <dbReference type="Proteomes" id="UP001044222"/>
    </source>
</evidence>
<comment type="function">
    <text evidence="7">Required to prevent the misactivation of serine (Ser) with tRNA(Ala) by promoting the hydrolysis of Ser-mischarged tRNA(Ala), thereby playing a role in translational fidelity. Binds directly to the catalytic domain of AARS/AlaRS and captures Ser that is misactivated by AARS/AlaRS, preventing the charging of Ser adenylates to tRNA(Ala) and precluding Ser misincorporation in nascent peptides.</text>
</comment>
<reference evidence="11" key="1">
    <citation type="submission" date="2021-01" db="EMBL/GenBank/DDBJ databases">
        <title>A chromosome-scale assembly of European eel, Anguilla anguilla.</title>
        <authorList>
            <person name="Henkel C."/>
            <person name="Jong-Raadsen S.A."/>
            <person name="Dufour S."/>
            <person name="Weltzien F.-A."/>
            <person name="Palstra A.P."/>
            <person name="Pelster B."/>
            <person name="Spaink H.P."/>
            <person name="Van Den Thillart G.E."/>
            <person name="Jansen H."/>
            <person name="Zahm M."/>
            <person name="Klopp C."/>
            <person name="Cedric C."/>
            <person name="Louis A."/>
            <person name="Berthelot C."/>
            <person name="Parey E."/>
            <person name="Roest Crollius H."/>
            <person name="Montfort J."/>
            <person name="Robinson-Rechavi M."/>
            <person name="Bucao C."/>
            <person name="Bouchez O."/>
            <person name="Gislard M."/>
            <person name="Lluch J."/>
            <person name="Milhes M."/>
            <person name="Lampietro C."/>
            <person name="Lopez Roques C."/>
            <person name="Donnadieu C."/>
            <person name="Braasch I."/>
            <person name="Desvignes T."/>
            <person name="Postlethwait J."/>
            <person name="Bobe J."/>
            <person name="Guiguen Y."/>
            <person name="Dirks R."/>
        </authorList>
    </citation>
    <scope>NUCLEOTIDE SEQUENCE</scope>
    <source>
        <strain evidence="11">Tag_6206</strain>
        <tissue evidence="11">Liver</tissue>
    </source>
</reference>
<comment type="subcellular location">
    <subcellularLocation>
        <location evidence="2">Cytoplasm</location>
    </subcellularLocation>
    <subcellularLocation>
        <location evidence="1">Nucleus</location>
    </subcellularLocation>
</comment>
<evidence type="ECO:0000256" key="4">
    <source>
        <dbReference type="ARBA" id="ARBA00022737"/>
    </source>
</evidence>
<dbReference type="PANTHER" id="PTHR24198:SF165">
    <property type="entry name" value="ANKYRIN REPEAT-CONTAINING PROTEIN-RELATED"/>
    <property type="match status" value="1"/>
</dbReference>
<feature type="repeat" description="ANK" evidence="10">
    <location>
        <begin position="144"/>
        <end position="176"/>
    </location>
</feature>
<evidence type="ECO:0000256" key="7">
    <source>
        <dbReference type="ARBA" id="ARBA00053725"/>
    </source>
</evidence>
<keyword evidence="6" id="KW-0539">Nucleus</keyword>
<name>A0A9D3RHV5_ANGAN</name>
<gene>
    <name evidence="11" type="ORF">ANANG_G00314310</name>
</gene>
<keyword evidence="3" id="KW-0963">Cytoplasm</keyword>
<dbReference type="InterPro" id="IPR036770">
    <property type="entry name" value="Ankyrin_rpt-contain_sf"/>
</dbReference>
<evidence type="ECO:0000256" key="5">
    <source>
        <dbReference type="ARBA" id="ARBA00023043"/>
    </source>
</evidence>
<keyword evidence="5 10" id="KW-0040">ANK repeat</keyword>
<feature type="repeat" description="ANK" evidence="10">
    <location>
        <begin position="178"/>
        <end position="201"/>
    </location>
</feature>
<dbReference type="PANTHER" id="PTHR24198">
    <property type="entry name" value="ANKYRIN REPEAT AND PROTEIN KINASE DOMAIN-CONTAINING PROTEIN"/>
    <property type="match status" value="1"/>
</dbReference>
<dbReference type="Pfam" id="PF12796">
    <property type="entry name" value="Ank_2"/>
    <property type="match status" value="3"/>
</dbReference>
<dbReference type="PROSITE" id="PS50088">
    <property type="entry name" value="ANK_REPEAT"/>
    <property type="match status" value="5"/>
</dbReference>
<proteinExistence type="predicted"/>
<feature type="repeat" description="ANK" evidence="10">
    <location>
        <begin position="44"/>
        <end position="77"/>
    </location>
</feature>
<evidence type="ECO:0000256" key="6">
    <source>
        <dbReference type="ARBA" id="ARBA00023242"/>
    </source>
</evidence>
<dbReference type="PRINTS" id="PR01415">
    <property type="entry name" value="ANKYRIN"/>
</dbReference>
<feature type="repeat" description="ANK" evidence="10">
    <location>
        <begin position="111"/>
        <end position="143"/>
    </location>
</feature>
<dbReference type="SUPFAM" id="SSF48403">
    <property type="entry name" value="Ankyrin repeat"/>
    <property type="match status" value="1"/>
</dbReference>
<comment type="caution">
    <text evidence="11">The sequence shown here is derived from an EMBL/GenBank/DDBJ whole genome shotgun (WGS) entry which is preliminary data.</text>
</comment>
<evidence type="ECO:0000256" key="1">
    <source>
        <dbReference type="ARBA" id="ARBA00004123"/>
    </source>
</evidence>
<dbReference type="Proteomes" id="UP001044222">
    <property type="component" value="Chromosome 19"/>
</dbReference>
<comment type="subunit">
    <text evidence="8">Interacts with AARS; the interaction is direct.</text>
</comment>
<dbReference type="Pfam" id="PF13637">
    <property type="entry name" value="Ank_4"/>
    <property type="match status" value="1"/>
</dbReference>
<dbReference type="FunFam" id="1.25.40.20:FF:000336">
    <property type="entry name" value="Ankyrin repeat domain-containing protein 16"/>
    <property type="match status" value="1"/>
</dbReference>
<keyword evidence="4" id="KW-0677">Repeat</keyword>
<dbReference type="AlphaFoldDB" id="A0A9D3RHV5"/>
<dbReference type="GO" id="GO:0005737">
    <property type="term" value="C:cytoplasm"/>
    <property type="evidence" value="ECO:0007669"/>
    <property type="project" value="UniProtKB-SubCell"/>
</dbReference>
<dbReference type="EMBL" id="JAFIRN010000019">
    <property type="protein sequence ID" value="KAG5830789.1"/>
    <property type="molecule type" value="Genomic_DNA"/>
</dbReference>
<dbReference type="GO" id="GO:0005634">
    <property type="term" value="C:nucleus"/>
    <property type="evidence" value="ECO:0007669"/>
    <property type="project" value="UniProtKB-SubCell"/>
</dbReference>
<evidence type="ECO:0000256" key="9">
    <source>
        <dbReference type="ARBA" id="ARBA00067264"/>
    </source>
</evidence>
<protein>
    <recommendedName>
        <fullName evidence="9">Ankyrin repeat domain-containing protein 16</fullName>
    </recommendedName>
</protein>
<sequence length="370" mass="40400">MNEESAFKRLVKLTQDGQLDLIKKEIEENETVLHSIKKKHFGKSGDTLLHYAARHGHLRVLRFFVEDAGMDVELYNHDYKRALHEAASMSQEQCVSYLIAKGAKIDPLKKADWTPLMMACTRSSVPVVSALLAHGANPALQNKDGWNSFHIACREGHPAVVQCLLEASPDVWRTESRTLRTPLHTAALHGCEDVVRILLDRCGYQPDCRDSCGVTPFTDAVRTGSVAVARLLLDKHQASPSAADCLGAQPLHQAALTAQEGALRFLVEELGVDVNSRATDMQLTALHYAAKEGHTSTIKTLLELGADLHARDRKGRTALHSACAGQQADATRALLLLGLRDTQDASGTTANQLARKQDVLAAFDSHAPES</sequence>
<feature type="repeat" description="ANK" evidence="10">
    <location>
        <begin position="281"/>
        <end position="313"/>
    </location>
</feature>
<keyword evidence="12" id="KW-1185">Reference proteome</keyword>
<dbReference type="PROSITE" id="PS50297">
    <property type="entry name" value="ANK_REP_REGION"/>
    <property type="match status" value="4"/>
</dbReference>
<evidence type="ECO:0000313" key="11">
    <source>
        <dbReference type="EMBL" id="KAG5830789.1"/>
    </source>
</evidence>
<organism evidence="11 12">
    <name type="scientific">Anguilla anguilla</name>
    <name type="common">European freshwater eel</name>
    <name type="synonym">Muraena anguilla</name>
    <dbReference type="NCBI Taxonomy" id="7936"/>
    <lineage>
        <taxon>Eukaryota</taxon>
        <taxon>Metazoa</taxon>
        <taxon>Chordata</taxon>
        <taxon>Craniata</taxon>
        <taxon>Vertebrata</taxon>
        <taxon>Euteleostomi</taxon>
        <taxon>Actinopterygii</taxon>
        <taxon>Neopterygii</taxon>
        <taxon>Teleostei</taxon>
        <taxon>Anguilliformes</taxon>
        <taxon>Anguillidae</taxon>
        <taxon>Anguilla</taxon>
    </lineage>
</organism>